<gene>
    <name evidence="1" type="primary">wapA</name>
    <name evidence="1" type="ORF">LMG7974_01415</name>
</gene>
<dbReference type="EMBL" id="CAJHOF010000013">
    <property type="protein sequence ID" value="CAD7289224.1"/>
    <property type="molecule type" value="Genomic_DNA"/>
</dbReference>
<keyword evidence="1" id="KW-0378">Hydrolase</keyword>
<evidence type="ECO:0000313" key="1">
    <source>
        <dbReference type="EMBL" id="CAD7289224.1"/>
    </source>
</evidence>
<sequence length="116" mass="12693">MVGNSGKVAGVGVAGKVSEGRLTGNIAKETITNNWHKSTFGSVEESMSYHLLKHGKGRTLKQYTEDATNFYNKNKQLGKKVILKDGTEAIKIQTGTGKNKIGGYWTKDGKIVTFWD</sequence>
<protein>
    <submittedName>
        <fullName evidence="1">tRNA(Glu)-specific nuclease WapA</fullName>
        <ecNumber evidence="1">3.1.-.-</ecNumber>
    </submittedName>
</protein>
<organism evidence="1 2">
    <name type="scientific">Campylobacter majalis</name>
    <dbReference type="NCBI Taxonomy" id="2790656"/>
    <lineage>
        <taxon>Bacteria</taxon>
        <taxon>Pseudomonadati</taxon>
        <taxon>Campylobacterota</taxon>
        <taxon>Epsilonproteobacteria</taxon>
        <taxon>Campylobacterales</taxon>
        <taxon>Campylobacteraceae</taxon>
        <taxon>Campylobacter</taxon>
    </lineage>
</organism>
<dbReference type="GO" id="GO:0016787">
    <property type="term" value="F:hydrolase activity"/>
    <property type="evidence" value="ECO:0007669"/>
    <property type="project" value="UniProtKB-KW"/>
</dbReference>
<proteinExistence type="predicted"/>
<name>A0ABN7K9P2_9BACT</name>
<comment type="caution">
    <text evidence="1">The sequence shown here is derived from an EMBL/GenBank/DDBJ whole genome shotgun (WGS) entry which is preliminary data.</text>
</comment>
<accession>A0ABN7K9P2</accession>
<dbReference type="Proteomes" id="UP000789803">
    <property type="component" value="Unassembled WGS sequence"/>
</dbReference>
<evidence type="ECO:0000313" key="2">
    <source>
        <dbReference type="Proteomes" id="UP000789803"/>
    </source>
</evidence>
<dbReference type="EC" id="3.1.-.-" evidence="1"/>
<reference evidence="1 2" key="1">
    <citation type="submission" date="2020-11" db="EMBL/GenBank/DDBJ databases">
        <authorList>
            <person name="Peeters C."/>
        </authorList>
    </citation>
    <scope>NUCLEOTIDE SEQUENCE [LARGE SCALE GENOMIC DNA]</scope>
    <source>
        <strain evidence="1 2">LMG 7974</strain>
    </source>
</reference>
<keyword evidence="2" id="KW-1185">Reference proteome</keyword>